<dbReference type="PANTHER" id="PTHR43806">
    <property type="entry name" value="PEPTIDASE S8"/>
    <property type="match status" value="1"/>
</dbReference>
<keyword evidence="3 5" id="KW-0378">Hydrolase</keyword>
<organism evidence="8 9">
    <name type="scientific">candidate division WOR_3 bacterium SM23_60</name>
    <dbReference type="NCBI Taxonomy" id="1703780"/>
    <lineage>
        <taxon>Bacteria</taxon>
        <taxon>Bacteria division WOR-3</taxon>
    </lineage>
</organism>
<feature type="active site" description="Charge relay system" evidence="5">
    <location>
        <position position="378"/>
    </location>
</feature>
<keyword evidence="2 5" id="KW-0645">Protease</keyword>
<proteinExistence type="inferred from homology"/>
<evidence type="ECO:0000256" key="4">
    <source>
        <dbReference type="ARBA" id="ARBA00022825"/>
    </source>
</evidence>
<evidence type="ECO:0000256" key="2">
    <source>
        <dbReference type="ARBA" id="ARBA00022670"/>
    </source>
</evidence>
<dbReference type="GO" id="GO:0005615">
    <property type="term" value="C:extracellular space"/>
    <property type="evidence" value="ECO:0007669"/>
    <property type="project" value="TreeGrafter"/>
</dbReference>
<feature type="signal peptide" evidence="6">
    <location>
        <begin position="1"/>
        <end position="21"/>
    </location>
</feature>
<protein>
    <recommendedName>
        <fullName evidence="7">Peptidase S8/S53 domain-containing protein</fullName>
    </recommendedName>
</protein>
<feature type="chain" id="PRO_5006646972" description="Peptidase S8/S53 domain-containing protein" evidence="6">
    <location>
        <begin position="22"/>
        <end position="624"/>
    </location>
</feature>
<dbReference type="InterPro" id="IPR000209">
    <property type="entry name" value="Peptidase_S8/S53_dom"/>
</dbReference>
<evidence type="ECO:0000259" key="7">
    <source>
        <dbReference type="Pfam" id="PF00082"/>
    </source>
</evidence>
<name>A0A0S8GKQ8_UNCW3</name>
<evidence type="ECO:0000256" key="6">
    <source>
        <dbReference type="SAM" id="SignalP"/>
    </source>
</evidence>
<feature type="active site" description="Charge relay system" evidence="5">
    <location>
        <position position="565"/>
    </location>
</feature>
<accession>A0A0S8GKQ8</accession>
<dbReference type="SUPFAM" id="SSF52743">
    <property type="entry name" value="Subtilisin-like"/>
    <property type="match status" value="1"/>
</dbReference>
<evidence type="ECO:0000256" key="3">
    <source>
        <dbReference type="ARBA" id="ARBA00022801"/>
    </source>
</evidence>
<evidence type="ECO:0000256" key="1">
    <source>
        <dbReference type="ARBA" id="ARBA00011073"/>
    </source>
</evidence>
<evidence type="ECO:0000313" key="8">
    <source>
        <dbReference type="EMBL" id="KPK73321.1"/>
    </source>
</evidence>
<dbReference type="InterPro" id="IPR050131">
    <property type="entry name" value="Peptidase_S8_subtilisin-like"/>
</dbReference>
<dbReference type="PROSITE" id="PS51892">
    <property type="entry name" value="SUBTILASE"/>
    <property type="match status" value="1"/>
</dbReference>
<dbReference type="GO" id="GO:0004252">
    <property type="term" value="F:serine-type endopeptidase activity"/>
    <property type="evidence" value="ECO:0007669"/>
    <property type="project" value="UniProtKB-UniRule"/>
</dbReference>
<reference evidence="8 9" key="1">
    <citation type="journal article" date="2015" name="Microbiome">
        <title>Genomic resolution of linkages in carbon, nitrogen, and sulfur cycling among widespread estuary sediment bacteria.</title>
        <authorList>
            <person name="Baker B.J."/>
            <person name="Lazar C.S."/>
            <person name="Teske A.P."/>
            <person name="Dick G.J."/>
        </authorList>
    </citation>
    <scope>NUCLEOTIDE SEQUENCE [LARGE SCALE GENOMIC DNA]</scope>
    <source>
        <strain evidence="8">SM23_60</strain>
    </source>
</reference>
<evidence type="ECO:0000256" key="5">
    <source>
        <dbReference type="PROSITE-ProRule" id="PRU01240"/>
    </source>
</evidence>
<feature type="active site" description="Charge relay system" evidence="5">
    <location>
        <position position="266"/>
    </location>
</feature>
<keyword evidence="4 5" id="KW-0720">Serine protease</keyword>
<comment type="caution">
    <text evidence="8">The sequence shown here is derived from an EMBL/GenBank/DDBJ whole genome shotgun (WGS) entry which is preliminary data.</text>
</comment>
<keyword evidence="6" id="KW-0732">Signal</keyword>
<evidence type="ECO:0000313" key="9">
    <source>
        <dbReference type="Proteomes" id="UP000051096"/>
    </source>
</evidence>
<dbReference type="Gene3D" id="3.40.50.200">
    <property type="entry name" value="Peptidase S8/S53 domain"/>
    <property type="match status" value="1"/>
</dbReference>
<gene>
    <name evidence="8" type="ORF">AMJ87_02010</name>
</gene>
<dbReference type="GO" id="GO:0006508">
    <property type="term" value="P:proteolysis"/>
    <property type="evidence" value="ECO:0007669"/>
    <property type="project" value="UniProtKB-KW"/>
</dbReference>
<comment type="similarity">
    <text evidence="1 5">Belongs to the peptidase S8 family.</text>
</comment>
<dbReference type="Pfam" id="PF00082">
    <property type="entry name" value="Peptidase_S8"/>
    <property type="match status" value="1"/>
</dbReference>
<sequence>MKERFSVFCVVVCLLISSVTAQVTKKKITNIDDLPRYSYDVETTVSALLTDDTAFDAFAAQVGADIEKILAEYDIEDKTTLIGYHATLFDIAMLNREYGDARRLIETMRELQEKPANKYMTGLVSGSIIRTRQDVGSEDSILYRETFTQYFSEAVSQLPWDVVQELVEELKGRTEMLSENLIMGSIQTSLEPVVEKTGQLSSDFAARVIALRYVIDYQLPLKDEIVAVLDQYIKHNRVEKVDIWQQRTVDLTNVENLHPVVIAIWDTGVDVDVFPDNLWVNTAEKNNGIDDDGNGFVDDVHGIAYDLDYEKTPELLYTVENAQVTVSALKDMMKGYFDLQAAIESPEASALKQTMATMEPEDLAPFVEGLMQYVLHIHGTHVSGIAISGNPAARIMPVRFEVDYHVVPPVPTVEDARKAAQMYRDIINYFKNNNVRVVNMSWVGTVRETEHALEINGVGETPQERAQLAREIYNITKETIYELIEDTPEILYVNGAGNANDDVSFEDFYPTSFDLPNILVAGAVDQAGDETSFTSFGERVDVYANGYEVESYLPGGDSMPASGTSMSSPQAANLAAKLFALEPSLTPVEVVDLIIQGADESPDGRFLLMNPRRSVALLTEYKKK</sequence>
<dbReference type="PANTHER" id="PTHR43806:SF11">
    <property type="entry name" value="CEREVISIN-RELATED"/>
    <property type="match status" value="1"/>
</dbReference>
<dbReference type="AlphaFoldDB" id="A0A0S8GKQ8"/>
<dbReference type="InterPro" id="IPR036852">
    <property type="entry name" value="Peptidase_S8/S53_dom_sf"/>
</dbReference>
<dbReference type="Proteomes" id="UP000051096">
    <property type="component" value="Unassembled WGS sequence"/>
</dbReference>
<feature type="domain" description="Peptidase S8/S53" evidence="7">
    <location>
        <begin position="375"/>
        <end position="601"/>
    </location>
</feature>
<dbReference type="EMBL" id="LJUO01000011">
    <property type="protein sequence ID" value="KPK73321.1"/>
    <property type="molecule type" value="Genomic_DNA"/>
</dbReference>